<dbReference type="GO" id="GO:0019843">
    <property type="term" value="F:rRNA binding"/>
    <property type="evidence" value="ECO:0007669"/>
    <property type="project" value="UniProtKB-UniRule"/>
</dbReference>
<dbReference type="Pfam" id="PF01479">
    <property type="entry name" value="S4"/>
    <property type="match status" value="1"/>
</dbReference>
<dbReference type="EMBL" id="FNQT01000001">
    <property type="protein sequence ID" value="SDZ80285.1"/>
    <property type="molecule type" value="Genomic_DNA"/>
</dbReference>
<dbReference type="PROSITE" id="PS00632">
    <property type="entry name" value="RIBOSOMAL_S4"/>
    <property type="match status" value="1"/>
</dbReference>
<proteinExistence type="inferred from homology"/>
<keyword evidence="11" id="KW-1185">Reference proteome</keyword>
<dbReference type="InterPro" id="IPR022801">
    <property type="entry name" value="Ribosomal_uS4"/>
</dbReference>
<feature type="compositionally biased region" description="Basic and acidic residues" evidence="7">
    <location>
        <begin position="164"/>
        <end position="175"/>
    </location>
</feature>
<dbReference type="SMART" id="SM00363">
    <property type="entry name" value="S4"/>
    <property type="match status" value="1"/>
</dbReference>
<evidence type="ECO:0000259" key="9">
    <source>
        <dbReference type="SMART" id="SM01390"/>
    </source>
</evidence>
<dbReference type="InterPro" id="IPR002942">
    <property type="entry name" value="S4_RNA-bd"/>
</dbReference>
<dbReference type="GO" id="GO:0003735">
    <property type="term" value="F:structural constituent of ribosome"/>
    <property type="evidence" value="ECO:0007669"/>
    <property type="project" value="InterPro"/>
</dbReference>
<gene>
    <name evidence="6" type="primary">rps4</name>
    <name evidence="10" type="ORF">SAMN04488065_0433</name>
</gene>
<dbReference type="STRING" id="555874.SAMN04488065_0433"/>
<evidence type="ECO:0000256" key="4">
    <source>
        <dbReference type="ARBA" id="ARBA00022980"/>
    </source>
</evidence>
<comment type="subunit">
    <text evidence="6">Part of the 30S ribosomal subunit. Contacts protein S5. The interaction surface between S4 and S5 is involved in control of translational fidelity.</text>
</comment>
<dbReference type="HAMAP" id="MF_01306_A">
    <property type="entry name" value="Ribosomal_uS4_A"/>
    <property type="match status" value="1"/>
</dbReference>
<evidence type="ECO:0000256" key="5">
    <source>
        <dbReference type="ARBA" id="ARBA00023274"/>
    </source>
</evidence>
<feature type="region of interest" description="Disordered" evidence="7">
    <location>
        <begin position="139"/>
        <end position="175"/>
    </location>
</feature>
<dbReference type="Gene3D" id="3.10.290.10">
    <property type="entry name" value="RNA-binding S4 domain"/>
    <property type="match status" value="1"/>
</dbReference>
<comment type="function">
    <text evidence="6">One of the primary rRNA binding proteins, it binds directly to 16S rRNA where it nucleates assembly of the body of the 30S subunit.</text>
</comment>
<dbReference type="Proteomes" id="UP000236755">
    <property type="component" value="Unassembled WGS sequence"/>
</dbReference>
<dbReference type="PANTHER" id="PTHR11831:SF5">
    <property type="entry name" value="40S RIBOSOMAL PROTEIN S9"/>
    <property type="match status" value="1"/>
</dbReference>
<evidence type="ECO:0000256" key="2">
    <source>
        <dbReference type="ARBA" id="ARBA00022730"/>
    </source>
</evidence>
<feature type="domain" description="Small ribosomal subunit protein uS4 N-terminal" evidence="9">
    <location>
        <begin position="1"/>
        <end position="104"/>
    </location>
</feature>
<dbReference type="PROSITE" id="PS50889">
    <property type="entry name" value="S4"/>
    <property type="match status" value="1"/>
</dbReference>
<dbReference type="GO" id="GO:0015935">
    <property type="term" value="C:small ribosomal subunit"/>
    <property type="evidence" value="ECO:0007669"/>
    <property type="project" value="InterPro"/>
</dbReference>
<dbReference type="CDD" id="cd00165">
    <property type="entry name" value="S4"/>
    <property type="match status" value="1"/>
</dbReference>
<organism evidence="10 11">
    <name type="scientific">Haloplanus vescus</name>
    <dbReference type="NCBI Taxonomy" id="555874"/>
    <lineage>
        <taxon>Archaea</taxon>
        <taxon>Methanobacteriati</taxon>
        <taxon>Methanobacteriota</taxon>
        <taxon>Stenosarchaea group</taxon>
        <taxon>Halobacteria</taxon>
        <taxon>Halobacteriales</taxon>
        <taxon>Haloferacaceae</taxon>
        <taxon>Haloplanus</taxon>
    </lineage>
</organism>
<comment type="function">
    <text evidence="6">With S5 and S12 plays an important role in translational accuracy.</text>
</comment>
<dbReference type="GO" id="GO:0006412">
    <property type="term" value="P:translation"/>
    <property type="evidence" value="ECO:0007669"/>
    <property type="project" value="UniProtKB-UniRule"/>
</dbReference>
<dbReference type="PANTHER" id="PTHR11831">
    <property type="entry name" value="30S 40S RIBOSOMAL PROTEIN"/>
    <property type="match status" value="1"/>
</dbReference>
<dbReference type="OrthoDB" id="10429at2157"/>
<feature type="compositionally biased region" description="Acidic residues" evidence="7">
    <location>
        <begin position="149"/>
        <end position="158"/>
    </location>
</feature>
<dbReference type="AlphaFoldDB" id="A0A1H3VZI3"/>
<dbReference type="InterPro" id="IPR001912">
    <property type="entry name" value="Ribosomal_uS4_N"/>
</dbReference>
<evidence type="ECO:0000313" key="11">
    <source>
        <dbReference type="Proteomes" id="UP000236755"/>
    </source>
</evidence>
<dbReference type="InterPro" id="IPR005710">
    <property type="entry name" value="Ribosomal_uS4_euk/arc"/>
</dbReference>
<name>A0A1H3VZI3_9EURY</name>
<evidence type="ECO:0000256" key="6">
    <source>
        <dbReference type="HAMAP-Rule" id="MF_01306"/>
    </source>
</evidence>
<accession>A0A1H3VZI3</accession>
<comment type="similarity">
    <text evidence="1 6">Belongs to the universal ribosomal protein uS4 family.</text>
</comment>
<evidence type="ECO:0000256" key="3">
    <source>
        <dbReference type="ARBA" id="ARBA00022884"/>
    </source>
</evidence>
<dbReference type="SUPFAM" id="SSF55174">
    <property type="entry name" value="Alpha-L RNA-binding motif"/>
    <property type="match status" value="1"/>
</dbReference>
<dbReference type="SMART" id="SM01390">
    <property type="entry name" value="Ribosomal_S4"/>
    <property type="match status" value="1"/>
</dbReference>
<keyword evidence="3 6" id="KW-0694">RNA-binding</keyword>
<dbReference type="NCBIfam" id="TIGR01018">
    <property type="entry name" value="uS4_arch"/>
    <property type="match status" value="1"/>
</dbReference>
<reference evidence="10 11" key="1">
    <citation type="submission" date="2016-10" db="EMBL/GenBank/DDBJ databases">
        <authorList>
            <person name="de Groot N.N."/>
        </authorList>
    </citation>
    <scope>NUCLEOTIDE SEQUENCE [LARGE SCALE GENOMIC DNA]</scope>
    <source>
        <strain evidence="10 11">CGMCC 1.8712</strain>
    </source>
</reference>
<dbReference type="InterPro" id="IPR036986">
    <property type="entry name" value="S4_RNA-bd_sf"/>
</dbReference>
<keyword evidence="5 6" id="KW-0687">Ribonucleoprotein</keyword>
<evidence type="ECO:0000256" key="7">
    <source>
        <dbReference type="SAM" id="MobiDB-lite"/>
    </source>
</evidence>
<feature type="domain" description="RNA-binding S4" evidence="8">
    <location>
        <begin position="105"/>
        <end position="167"/>
    </location>
</feature>
<keyword evidence="2 6" id="KW-0699">rRNA-binding</keyword>
<evidence type="ECO:0000313" key="10">
    <source>
        <dbReference type="EMBL" id="SDZ80285.1"/>
    </source>
</evidence>
<sequence>MSTGKNTKFYETPNHPYQGERIAEEADLLGRYGLKNKEELWRAQSELREMRREARRLLGDAQGNVEEAADAGAEFVARLQRLGILGGEDDISDVLSLEVTDLLERRLQTVVYRKGLAHTPQQARQFVSHGHITVEGARVQTPSKKVEADEQSAIEFDETSPLADDLHPERAEGQE</sequence>
<protein>
    <recommendedName>
        <fullName evidence="6">Small ribosomal subunit protein uS4</fullName>
    </recommendedName>
</protein>
<dbReference type="InterPro" id="IPR022802">
    <property type="entry name" value="Ribosomal_uS4_arc"/>
</dbReference>
<dbReference type="InterPro" id="IPR018079">
    <property type="entry name" value="Ribosomal_uS4_CS"/>
</dbReference>
<evidence type="ECO:0000256" key="1">
    <source>
        <dbReference type="ARBA" id="ARBA00007465"/>
    </source>
</evidence>
<dbReference type="GO" id="GO:0042274">
    <property type="term" value="P:ribosomal small subunit biogenesis"/>
    <property type="evidence" value="ECO:0007669"/>
    <property type="project" value="TreeGrafter"/>
</dbReference>
<keyword evidence="4 6" id="KW-0689">Ribosomal protein</keyword>
<evidence type="ECO:0000259" key="8">
    <source>
        <dbReference type="SMART" id="SM00363"/>
    </source>
</evidence>
<dbReference type="NCBIfam" id="NF003139">
    <property type="entry name" value="PRK04051.1"/>
    <property type="match status" value="1"/>
</dbReference>
<dbReference type="RefSeq" id="WP_092630738.1">
    <property type="nucleotide sequence ID" value="NZ_FNQT01000001.1"/>
</dbReference>